<organism evidence="1 2">
    <name type="scientific">Coemansia aciculifera</name>
    <dbReference type="NCBI Taxonomy" id="417176"/>
    <lineage>
        <taxon>Eukaryota</taxon>
        <taxon>Fungi</taxon>
        <taxon>Fungi incertae sedis</taxon>
        <taxon>Zoopagomycota</taxon>
        <taxon>Kickxellomycotina</taxon>
        <taxon>Kickxellomycetes</taxon>
        <taxon>Kickxellales</taxon>
        <taxon>Kickxellaceae</taxon>
        <taxon>Coemansia</taxon>
    </lineage>
</organism>
<evidence type="ECO:0000313" key="1">
    <source>
        <dbReference type="EMBL" id="KAJ2892251.1"/>
    </source>
</evidence>
<proteinExistence type="predicted"/>
<gene>
    <name evidence="1" type="primary">GOS1</name>
    <name evidence="1" type="ORF">IWW38_003292</name>
</gene>
<accession>A0ACC1M2V7</accession>
<reference evidence="1" key="1">
    <citation type="submission" date="2022-07" db="EMBL/GenBank/DDBJ databases">
        <title>Phylogenomic reconstructions and comparative analyses of Kickxellomycotina fungi.</title>
        <authorList>
            <person name="Reynolds N.K."/>
            <person name="Stajich J.E."/>
            <person name="Barry K."/>
            <person name="Grigoriev I.V."/>
            <person name="Crous P."/>
            <person name="Smith M.E."/>
        </authorList>
    </citation>
    <scope>NUCLEOTIDE SEQUENCE</scope>
    <source>
        <strain evidence="1">CBS 190363</strain>
    </source>
</reference>
<sequence>MDSDSVQIELPGAGLRPWDQLLRDVRELEMRFDTRIAEYMRFVQPTSPRSADSNSALGNSDSTERQSCSQLEGELSTILGDLEAVIGEMSETVQLQRGSKRVLERHREMYSEYVREFGRYKANVQAALSRTELMAGSSNGGRSGAANVADRDRLVQERGRIDQAHTDIDMVLDHAFSVRQDLVEQRSMIGGATSRMVSVTERIPGINLLLGRIRSRKRKEKVVLAIVLSTCIVILLYVLSG</sequence>
<keyword evidence="2" id="KW-1185">Reference proteome</keyword>
<comment type="caution">
    <text evidence="1">The sequence shown here is derived from an EMBL/GenBank/DDBJ whole genome shotgun (WGS) entry which is preliminary data.</text>
</comment>
<evidence type="ECO:0000313" key="2">
    <source>
        <dbReference type="Proteomes" id="UP001139981"/>
    </source>
</evidence>
<dbReference type="EMBL" id="JANBVB010000777">
    <property type="protein sequence ID" value="KAJ2892251.1"/>
    <property type="molecule type" value="Genomic_DNA"/>
</dbReference>
<dbReference type="Proteomes" id="UP001139981">
    <property type="component" value="Unassembled WGS sequence"/>
</dbReference>
<protein>
    <submittedName>
        <fullName evidence="1">Protein transport protein gos1</fullName>
    </submittedName>
</protein>
<name>A0ACC1M2V7_9FUNG</name>